<sequence>MGDQYLRPRVRLNEYLDRAGVASNLQSALLLVLENKPDDPIYFLSQFFRNACTENADISTAYQNLMLVHHSRPTFLRHVKKTFIQLASDDSSTSITGKIYNELLNLITRDLNSSIQRQLLSHLEVDDESSVIFDVFYWGIRDSLLFIGEITCELYYRLLYRLQAANQLIINSKSLIESVQLLSTGAITETVNEVYNEMASHKMDTMKKQEFLEKMCELFFDDELNAKRRSQSEVKHNH</sequence>
<evidence type="ECO:0000313" key="3">
    <source>
        <dbReference type="Proteomes" id="UP000009022"/>
    </source>
</evidence>
<accession>B3RRY2</accession>
<dbReference type="CDD" id="cd22960">
    <property type="entry name" value="DD_TPGS1"/>
    <property type="match status" value="1"/>
</dbReference>
<dbReference type="KEGG" id="tad:TRIADDRAFT_54407"/>
<dbReference type="Gene3D" id="1.20.890.10">
    <property type="entry name" value="cAMP-dependent protein kinase regulatory subunit, dimerization-anchoring domain"/>
    <property type="match status" value="1"/>
</dbReference>
<evidence type="ECO:0000313" key="2">
    <source>
        <dbReference type="EMBL" id="EDV26952.1"/>
    </source>
</evidence>
<gene>
    <name evidence="2" type="ORF">TRIADDRAFT_54407</name>
</gene>
<feature type="domain" description="Tubulin polyglutamylase complex subunit 1-like C-terminal" evidence="1">
    <location>
        <begin position="55"/>
        <end position="144"/>
    </location>
</feature>
<dbReference type="GO" id="GO:0070740">
    <property type="term" value="F:tubulin-glutamic acid ligase activity"/>
    <property type="evidence" value="ECO:0000318"/>
    <property type="project" value="GO_Central"/>
</dbReference>
<dbReference type="Proteomes" id="UP000009022">
    <property type="component" value="Unassembled WGS sequence"/>
</dbReference>
<dbReference type="InterPro" id="IPR057632">
    <property type="entry name" value="TPGS1_C"/>
</dbReference>
<dbReference type="PANTHER" id="PTHR31932">
    <property type="entry name" value="TUBULIN POLYGLUTAMYLASE COMPLEX SUBUNIT 1"/>
    <property type="match status" value="1"/>
</dbReference>
<protein>
    <recommendedName>
        <fullName evidence="1">Tubulin polyglutamylase complex subunit 1-like C-terminal domain-containing protein</fullName>
    </recommendedName>
</protein>
<reference evidence="2 3" key="1">
    <citation type="journal article" date="2008" name="Nature">
        <title>The Trichoplax genome and the nature of placozoans.</title>
        <authorList>
            <person name="Srivastava M."/>
            <person name="Begovic E."/>
            <person name="Chapman J."/>
            <person name="Putnam N.H."/>
            <person name="Hellsten U."/>
            <person name="Kawashima T."/>
            <person name="Kuo A."/>
            <person name="Mitros T."/>
            <person name="Salamov A."/>
            <person name="Carpenter M.L."/>
            <person name="Signorovitch A.Y."/>
            <person name="Moreno M.A."/>
            <person name="Kamm K."/>
            <person name="Grimwood J."/>
            <person name="Schmutz J."/>
            <person name="Shapiro H."/>
            <person name="Grigoriev I.V."/>
            <person name="Buss L.W."/>
            <person name="Schierwater B."/>
            <person name="Dellaporta S.L."/>
            <person name="Rokhsar D.S."/>
        </authorList>
    </citation>
    <scope>NUCLEOTIDE SEQUENCE [LARGE SCALE GENOMIC DNA]</scope>
    <source>
        <strain evidence="2 3">Grell-BS-1999</strain>
    </source>
</reference>
<dbReference type="eggNOG" id="ENOG502S17Y">
    <property type="taxonomic scope" value="Eukaryota"/>
</dbReference>
<evidence type="ECO:0000259" key="1">
    <source>
        <dbReference type="Pfam" id="PF24480"/>
    </source>
</evidence>
<dbReference type="GeneID" id="6752161"/>
<dbReference type="PANTHER" id="PTHR31932:SF2">
    <property type="entry name" value="TUBULIN POLYGLUTAMYLASE COMPLEX SUBUNIT 1"/>
    <property type="match status" value="1"/>
</dbReference>
<dbReference type="Pfam" id="PF24480">
    <property type="entry name" value="TPGS1_C"/>
    <property type="match status" value="1"/>
</dbReference>
<dbReference type="EMBL" id="DS985243">
    <property type="protein sequence ID" value="EDV26952.1"/>
    <property type="molecule type" value="Genomic_DNA"/>
</dbReference>
<dbReference type="GO" id="GO:0008017">
    <property type="term" value="F:microtubule binding"/>
    <property type="evidence" value="ECO:0000318"/>
    <property type="project" value="GO_Central"/>
</dbReference>
<dbReference type="InterPro" id="IPR039235">
    <property type="entry name" value="TPGS1"/>
</dbReference>
<dbReference type="AlphaFoldDB" id="B3RRY2"/>
<dbReference type="RefSeq" id="XP_002110948.1">
    <property type="nucleotide sequence ID" value="XM_002110912.1"/>
</dbReference>
<dbReference type="HOGENOM" id="CLU_1167183_0_0_1"/>
<dbReference type="InParanoid" id="B3RRY2"/>
<dbReference type="GO" id="GO:0005815">
    <property type="term" value="C:microtubule organizing center"/>
    <property type="evidence" value="ECO:0000318"/>
    <property type="project" value="GO_Central"/>
</dbReference>
<dbReference type="InterPro" id="IPR047502">
    <property type="entry name" value="DD_TPGS1"/>
</dbReference>
<dbReference type="CTD" id="6752161"/>
<name>B3RRY2_TRIAD</name>
<dbReference type="PhylomeDB" id="B3RRY2"/>
<dbReference type="STRING" id="10228.B3RRY2"/>
<dbReference type="FunCoup" id="B3RRY2">
    <property type="interactions" value="129"/>
</dbReference>
<dbReference type="OrthoDB" id="64214at2759"/>
<organism evidence="2 3">
    <name type="scientific">Trichoplax adhaerens</name>
    <name type="common">Trichoplax reptans</name>
    <dbReference type="NCBI Taxonomy" id="10228"/>
    <lineage>
        <taxon>Eukaryota</taxon>
        <taxon>Metazoa</taxon>
        <taxon>Placozoa</taxon>
        <taxon>Uniplacotomia</taxon>
        <taxon>Trichoplacea</taxon>
        <taxon>Trichoplacidae</taxon>
        <taxon>Trichoplax</taxon>
    </lineage>
</organism>
<keyword evidence="3" id="KW-1185">Reference proteome</keyword>
<proteinExistence type="predicted"/>